<keyword evidence="2" id="KW-1185">Reference proteome</keyword>
<accession>A0A919PD24</accession>
<evidence type="ECO:0000313" key="1">
    <source>
        <dbReference type="EMBL" id="GIG42540.1"/>
    </source>
</evidence>
<name>A0A919PD24_9ACTN</name>
<protein>
    <submittedName>
        <fullName evidence="1">Uncharacterized protein</fullName>
    </submittedName>
</protein>
<comment type="caution">
    <text evidence="1">The sequence shown here is derived from an EMBL/GenBank/DDBJ whole genome shotgun (WGS) entry which is preliminary data.</text>
</comment>
<sequence length="197" mass="20565">MKKVFLILGIIAGSLLLLCCGGGVALYFFADTNTYAKPADVCATVNEADGSGAWGIPTGTKTKDTNAFGRTYSSCVVTLPSDGTLTVAIDVTSSKSDAREHYDAVKKIADNATSAGATVATIGGIGAAAFSMSTNQNNALMYELDFYDDNLYISLNLTTPTGTTLTADKVRTDFTFIAKGLMKTLKASSSSGSDWDD</sequence>
<gene>
    <name evidence="1" type="ORF">Dsi01nite_005810</name>
</gene>
<organism evidence="1 2">
    <name type="scientific">Dactylosporangium siamense</name>
    <dbReference type="NCBI Taxonomy" id="685454"/>
    <lineage>
        <taxon>Bacteria</taxon>
        <taxon>Bacillati</taxon>
        <taxon>Actinomycetota</taxon>
        <taxon>Actinomycetes</taxon>
        <taxon>Micromonosporales</taxon>
        <taxon>Micromonosporaceae</taxon>
        <taxon>Dactylosporangium</taxon>
    </lineage>
</organism>
<dbReference type="EMBL" id="BONQ01000014">
    <property type="protein sequence ID" value="GIG42540.1"/>
    <property type="molecule type" value="Genomic_DNA"/>
</dbReference>
<dbReference type="RefSeq" id="WP_203844412.1">
    <property type="nucleotide sequence ID" value="NZ_BAAAVW010000005.1"/>
</dbReference>
<evidence type="ECO:0000313" key="2">
    <source>
        <dbReference type="Proteomes" id="UP000660611"/>
    </source>
</evidence>
<reference evidence="1" key="1">
    <citation type="submission" date="2021-01" db="EMBL/GenBank/DDBJ databases">
        <title>Whole genome shotgun sequence of Dactylosporangium siamense NBRC 106093.</title>
        <authorList>
            <person name="Komaki H."/>
            <person name="Tamura T."/>
        </authorList>
    </citation>
    <scope>NUCLEOTIDE SEQUENCE</scope>
    <source>
        <strain evidence="1">NBRC 106093</strain>
    </source>
</reference>
<dbReference type="Proteomes" id="UP000660611">
    <property type="component" value="Unassembled WGS sequence"/>
</dbReference>
<proteinExistence type="predicted"/>
<dbReference type="AlphaFoldDB" id="A0A919PD24"/>